<evidence type="ECO:0000313" key="2">
    <source>
        <dbReference type="EMBL" id="KAL2485083.1"/>
    </source>
</evidence>
<name>A0ABD1R9N2_9LAMI</name>
<feature type="compositionally biased region" description="Polar residues" evidence="1">
    <location>
        <begin position="131"/>
        <end position="143"/>
    </location>
</feature>
<accession>A0ABD1R9N2</accession>
<dbReference type="EMBL" id="JBFOLK010000009">
    <property type="protein sequence ID" value="KAL2485083.1"/>
    <property type="molecule type" value="Genomic_DNA"/>
</dbReference>
<proteinExistence type="predicted"/>
<feature type="region of interest" description="Disordered" evidence="1">
    <location>
        <begin position="131"/>
        <end position="177"/>
    </location>
</feature>
<dbReference type="Proteomes" id="UP001604336">
    <property type="component" value="Unassembled WGS sequence"/>
</dbReference>
<protein>
    <submittedName>
        <fullName evidence="2">Chaperone protein dnaJ 15</fullName>
    </submittedName>
</protein>
<dbReference type="InterPro" id="IPR052812">
    <property type="entry name" value="Plant_DnaJ_domain"/>
</dbReference>
<evidence type="ECO:0000256" key="1">
    <source>
        <dbReference type="SAM" id="MobiDB-lite"/>
    </source>
</evidence>
<reference evidence="3" key="1">
    <citation type="submission" date="2024-07" db="EMBL/GenBank/DDBJ databases">
        <title>Two chromosome-level genome assemblies of Korean endemic species Abeliophyllum distichum and Forsythia ovata (Oleaceae).</title>
        <authorList>
            <person name="Jang H."/>
        </authorList>
    </citation>
    <scope>NUCLEOTIDE SEQUENCE [LARGE SCALE GENOMIC DNA]</scope>
</reference>
<dbReference type="PANTHER" id="PTHR44272:SF3">
    <property type="entry name" value="J DOMAIN-CONTAINING PROTEIN"/>
    <property type="match status" value="1"/>
</dbReference>
<gene>
    <name evidence="2" type="ORF">Adt_29839</name>
</gene>
<keyword evidence="3" id="KW-1185">Reference proteome</keyword>
<sequence>MDMAKDPEATFFKRLEGLQPCEVLQLKTGAHVFDFYGSSLVWYLPAITSSNLLSTQLRLSVQSLPRIQLISFRVLRKRNELSQFETEYRPALARFQEVTNRYSQEKQSVYELLDNIHSSFTVARSVANASGNEHFSNGSSSKSPGDVLKTESPVEEGSSESKDKSTNKKWFNLNLKG</sequence>
<dbReference type="AlphaFoldDB" id="A0ABD1R9N2"/>
<dbReference type="PANTHER" id="PTHR44272">
    <property type="entry name" value="DNAJ DOMAIN (PROKARYOTIC HEAT SHOCK PROTEIN)"/>
    <property type="match status" value="1"/>
</dbReference>
<organism evidence="2 3">
    <name type="scientific">Abeliophyllum distichum</name>
    <dbReference type="NCBI Taxonomy" id="126358"/>
    <lineage>
        <taxon>Eukaryota</taxon>
        <taxon>Viridiplantae</taxon>
        <taxon>Streptophyta</taxon>
        <taxon>Embryophyta</taxon>
        <taxon>Tracheophyta</taxon>
        <taxon>Spermatophyta</taxon>
        <taxon>Magnoliopsida</taxon>
        <taxon>eudicotyledons</taxon>
        <taxon>Gunneridae</taxon>
        <taxon>Pentapetalae</taxon>
        <taxon>asterids</taxon>
        <taxon>lamiids</taxon>
        <taxon>Lamiales</taxon>
        <taxon>Oleaceae</taxon>
        <taxon>Forsythieae</taxon>
        <taxon>Abeliophyllum</taxon>
    </lineage>
</organism>
<evidence type="ECO:0000313" key="3">
    <source>
        <dbReference type="Proteomes" id="UP001604336"/>
    </source>
</evidence>
<comment type="caution">
    <text evidence="2">The sequence shown here is derived from an EMBL/GenBank/DDBJ whole genome shotgun (WGS) entry which is preliminary data.</text>
</comment>